<dbReference type="RefSeq" id="WP_183569109.1">
    <property type="nucleotide sequence ID" value="NZ_CBCSLB010000019.1"/>
</dbReference>
<keyword evidence="2" id="KW-0456">Lyase</keyword>
<feature type="domain" description="Xylose isomerase-like TIM barrel" evidence="1">
    <location>
        <begin position="21"/>
        <end position="280"/>
    </location>
</feature>
<comment type="caution">
    <text evidence="2">The sequence shown here is derived from an EMBL/GenBank/DDBJ whole genome shotgun (WGS) entry which is preliminary data.</text>
</comment>
<protein>
    <submittedName>
        <fullName evidence="2">3-dehydroshikimate dehydratase</fullName>
        <ecNumber evidence="2">4.2.1.118</ecNumber>
    </submittedName>
</protein>
<dbReference type="EC" id="4.2.1.118" evidence="2"/>
<name>A0A7W5CC04_9BACL</name>
<proteinExistence type="predicted"/>
<evidence type="ECO:0000259" key="1">
    <source>
        <dbReference type="Pfam" id="PF01261"/>
    </source>
</evidence>
<dbReference type="InterPro" id="IPR050312">
    <property type="entry name" value="IolE/XylAMocC-like"/>
</dbReference>
<dbReference type="InterPro" id="IPR036237">
    <property type="entry name" value="Xyl_isomerase-like_sf"/>
</dbReference>
<gene>
    <name evidence="2" type="ORF">FHS16_005003</name>
</gene>
<dbReference type="Pfam" id="PF01261">
    <property type="entry name" value="AP_endonuc_2"/>
    <property type="match status" value="1"/>
</dbReference>
<dbReference type="PANTHER" id="PTHR12110">
    <property type="entry name" value="HYDROXYPYRUVATE ISOMERASE"/>
    <property type="match status" value="1"/>
</dbReference>
<dbReference type="EMBL" id="JACHXW010000019">
    <property type="protein sequence ID" value="MBB3154921.1"/>
    <property type="molecule type" value="Genomic_DNA"/>
</dbReference>
<dbReference type="InterPro" id="IPR013022">
    <property type="entry name" value="Xyl_isomerase-like_TIM-brl"/>
</dbReference>
<evidence type="ECO:0000313" key="3">
    <source>
        <dbReference type="Proteomes" id="UP000518605"/>
    </source>
</evidence>
<dbReference type="AlphaFoldDB" id="A0A7W5CC04"/>
<dbReference type="SUPFAM" id="SSF51658">
    <property type="entry name" value="Xylose isomerase-like"/>
    <property type="match status" value="1"/>
</dbReference>
<keyword evidence="3" id="KW-1185">Reference proteome</keyword>
<evidence type="ECO:0000313" key="2">
    <source>
        <dbReference type="EMBL" id="MBB3154921.1"/>
    </source>
</evidence>
<dbReference type="Gene3D" id="3.20.20.150">
    <property type="entry name" value="Divalent-metal-dependent TIM barrel enzymes"/>
    <property type="match status" value="1"/>
</dbReference>
<dbReference type="PANTHER" id="PTHR12110:SF21">
    <property type="entry name" value="XYLOSE ISOMERASE-LIKE TIM BARREL DOMAIN-CONTAINING PROTEIN"/>
    <property type="match status" value="1"/>
</dbReference>
<dbReference type="Proteomes" id="UP000518605">
    <property type="component" value="Unassembled WGS sequence"/>
</dbReference>
<dbReference type="GO" id="GO:0046565">
    <property type="term" value="F:3-dehydroshikimate dehydratase activity"/>
    <property type="evidence" value="ECO:0007669"/>
    <property type="project" value="UniProtKB-EC"/>
</dbReference>
<sequence>MKIALCTISFRHQLISMNELIAFAAAHGFNGIELWGTHARSMYEAKGSYGQMEDPRAQLAKNGLEVSMLSDYLNIALDVDYSRIEKQAKQVISLADWFNVSRIRTFAGERPSGEVGMAEWTQYLDRLRFIGDLCARASKKLLLETHPNTLADRLDSTLRLMEELDHPAIGLNLDVFHLWESGADPLASMSLLNPWVDYYHLKNSASLQQAKLFEPHNVYSPSGDRRGMVPLCEGAIDYRPVLEQIKRDAIGAQSGRFVSLEWFGTNSQAVLAQDIAFIRKAHAAQPIG</sequence>
<accession>A0A7W5CC04</accession>
<organism evidence="2 3">
    <name type="scientific">Paenibacillus endophyticus</name>
    <dbReference type="NCBI Taxonomy" id="1294268"/>
    <lineage>
        <taxon>Bacteria</taxon>
        <taxon>Bacillati</taxon>
        <taxon>Bacillota</taxon>
        <taxon>Bacilli</taxon>
        <taxon>Bacillales</taxon>
        <taxon>Paenibacillaceae</taxon>
        <taxon>Paenibacillus</taxon>
    </lineage>
</organism>
<reference evidence="2 3" key="1">
    <citation type="submission" date="2020-08" db="EMBL/GenBank/DDBJ databases">
        <title>Genomic Encyclopedia of Type Strains, Phase III (KMG-III): the genomes of soil and plant-associated and newly described type strains.</title>
        <authorList>
            <person name="Whitman W."/>
        </authorList>
    </citation>
    <scope>NUCLEOTIDE SEQUENCE [LARGE SCALE GENOMIC DNA]</scope>
    <source>
        <strain evidence="2 3">CECT 8234</strain>
    </source>
</reference>